<dbReference type="Gene3D" id="1.10.880.10">
    <property type="entry name" value="Transcription factor, Skn-1-like, DNA-binding domain"/>
    <property type="match status" value="1"/>
</dbReference>
<accession>A0A1I8AP68</accession>
<evidence type="ECO:0000256" key="4">
    <source>
        <dbReference type="ARBA" id="ARBA00023163"/>
    </source>
</evidence>
<keyword evidence="8" id="KW-1185">Reference proteome</keyword>
<name>A0A1I8AP68_9BILA</name>
<dbReference type="PANTHER" id="PTHR24411">
    <property type="entry name" value="NUCLEAR FACTOR ERYTHROID 2-RELATED FACTOR"/>
    <property type="match status" value="1"/>
</dbReference>
<dbReference type="GO" id="GO:0000981">
    <property type="term" value="F:DNA-binding transcription factor activity, RNA polymerase II-specific"/>
    <property type="evidence" value="ECO:0007669"/>
    <property type="project" value="TreeGrafter"/>
</dbReference>
<dbReference type="Proteomes" id="UP000095287">
    <property type="component" value="Unplaced"/>
</dbReference>
<protein>
    <submittedName>
        <fullName evidence="9">BZIP domain-containing protein</fullName>
    </submittedName>
</protein>
<evidence type="ECO:0000313" key="9">
    <source>
        <dbReference type="WBParaSite" id="L893_g7798.t2"/>
    </source>
</evidence>
<dbReference type="InterPro" id="IPR004826">
    <property type="entry name" value="bZIP_Maf"/>
</dbReference>
<keyword evidence="2" id="KW-0238">DNA-binding</keyword>
<keyword evidence="5" id="KW-0539">Nucleus</keyword>
<evidence type="ECO:0000256" key="5">
    <source>
        <dbReference type="ARBA" id="ARBA00023242"/>
    </source>
</evidence>
<dbReference type="PROSITE" id="PS00036">
    <property type="entry name" value="BZIP_BASIC"/>
    <property type="match status" value="1"/>
</dbReference>
<dbReference type="GO" id="GO:0005634">
    <property type="term" value="C:nucleus"/>
    <property type="evidence" value="ECO:0007669"/>
    <property type="project" value="TreeGrafter"/>
</dbReference>
<dbReference type="Pfam" id="PF03131">
    <property type="entry name" value="bZIP_Maf"/>
    <property type="match status" value="1"/>
</dbReference>
<proteinExistence type="predicted"/>
<organism evidence="8 9">
    <name type="scientific">Steinernema glaseri</name>
    <dbReference type="NCBI Taxonomy" id="37863"/>
    <lineage>
        <taxon>Eukaryota</taxon>
        <taxon>Metazoa</taxon>
        <taxon>Ecdysozoa</taxon>
        <taxon>Nematoda</taxon>
        <taxon>Chromadorea</taxon>
        <taxon>Rhabditida</taxon>
        <taxon>Tylenchina</taxon>
        <taxon>Panagrolaimomorpha</taxon>
        <taxon>Strongyloidoidea</taxon>
        <taxon>Steinernematidae</taxon>
        <taxon>Steinernema</taxon>
    </lineage>
</organism>
<dbReference type="SUPFAM" id="SSF47454">
    <property type="entry name" value="A DNA-binding domain in eukaryotic transcription factors"/>
    <property type="match status" value="1"/>
</dbReference>
<feature type="compositionally biased region" description="Low complexity" evidence="6">
    <location>
        <begin position="121"/>
        <end position="131"/>
    </location>
</feature>
<reference evidence="9" key="1">
    <citation type="submission" date="2016-11" db="UniProtKB">
        <authorList>
            <consortium name="WormBaseParasite"/>
        </authorList>
    </citation>
    <scope>IDENTIFICATION</scope>
</reference>
<evidence type="ECO:0000313" key="8">
    <source>
        <dbReference type="Proteomes" id="UP000095287"/>
    </source>
</evidence>
<dbReference type="InterPro" id="IPR004827">
    <property type="entry name" value="bZIP"/>
</dbReference>
<evidence type="ECO:0000259" key="7">
    <source>
        <dbReference type="PROSITE" id="PS00036"/>
    </source>
</evidence>
<feature type="compositionally biased region" description="Basic and acidic residues" evidence="6">
    <location>
        <begin position="104"/>
        <end position="113"/>
    </location>
</feature>
<keyword evidence="4" id="KW-0804">Transcription</keyword>
<dbReference type="PANTHER" id="PTHR24411:SF55">
    <property type="entry name" value="SEGMENTATION PROTEIN CAP'N'COLLAR"/>
    <property type="match status" value="1"/>
</dbReference>
<dbReference type="AlphaFoldDB" id="A0A1I8AP68"/>
<dbReference type="InterPro" id="IPR047167">
    <property type="entry name" value="NFE2-like"/>
</dbReference>
<evidence type="ECO:0000256" key="2">
    <source>
        <dbReference type="ARBA" id="ARBA00023125"/>
    </source>
</evidence>
<sequence>MVGLCYEYVSESESYTVASTSDVEVSAQDDLEMDPNLVPFDPTMEGETFNLLFGEPLPFNALPEEPVVETAPEEIYTDSLRAETEHATAVLDNILNQRDTPSPDNDRMEDLFWRGDGIGTSSSSSPSSAGDYSSRFYDKLAPMLETTDHNNDRKSQSRGRQSVDEQLARMHNLPFTPQEITNWTFKELQSNVRGIDLTDVQKELIRKIRRRGKNKVAARACRKRKETLFRYTSDSENYPVCPIEESVLRQEALEKQRQLLEQLTLKWEEHRRSP</sequence>
<feature type="region of interest" description="Disordered" evidence="6">
    <location>
        <begin position="92"/>
        <end position="131"/>
    </location>
</feature>
<feature type="compositionally biased region" description="Polar residues" evidence="6">
    <location>
        <begin position="94"/>
        <end position="103"/>
    </location>
</feature>
<keyword evidence="3" id="KW-0010">Activator</keyword>
<evidence type="ECO:0000256" key="1">
    <source>
        <dbReference type="ARBA" id="ARBA00023015"/>
    </source>
</evidence>
<dbReference type="WBParaSite" id="L893_g7798.t2">
    <property type="protein sequence ID" value="L893_g7798.t2"/>
    <property type="gene ID" value="L893_g7798"/>
</dbReference>
<evidence type="ECO:0000256" key="3">
    <source>
        <dbReference type="ARBA" id="ARBA00023159"/>
    </source>
</evidence>
<dbReference type="InterPro" id="IPR008917">
    <property type="entry name" value="TF_DNA-bd_sf"/>
</dbReference>
<keyword evidence="1" id="KW-0805">Transcription regulation</keyword>
<feature type="domain" description="BZIP" evidence="7">
    <location>
        <begin position="209"/>
        <end position="224"/>
    </location>
</feature>
<dbReference type="GO" id="GO:0000978">
    <property type="term" value="F:RNA polymerase II cis-regulatory region sequence-specific DNA binding"/>
    <property type="evidence" value="ECO:0007669"/>
    <property type="project" value="InterPro"/>
</dbReference>
<evidence type="ECO:0000256" key="6">
    <source>
        <dbReference type="SAM" id="MobiDB-lite"/>
    </source>
</evidence>